<dbReference type="RefSeq" id="WP_138614979.1">
    <property type="nucleotide sequence ID" value="NZ_JACEIR010000005.1"/>
</dbReference>
<protein>
    <submittedName>
        <fullName evidence="1">GDYXXLXY domain-containing protein</fullName>
    </submittedName>
</protein>
<dbReference type="Pfam" id="PF14345">
    <property type="entry name" value="GDYXXLXY"/>
    <property type="match status" value="1"/>
</dbReference>
<comment type="caution">
    <text evidence="1">The sequence shown here is derived from an EMBL/GenBank/DDBJ whole genome shotgun (WGS) entry which is preliminary data.</text>
</comment>
<evidence type="ECO:0000313" key="1">
    <source>
        <dbReference type="EMBL" id="MBH8595495.1"/>
    </source>
</evidence>
<accession>A0A8I1AE86</accession>
<evidence type="ECO:0000313" key="2">
    <source>
        <dbReference type="Proteomes" id="UP000633619"/>
    </source>
</evidence>
<proteinExistence type="predicted"/>
<gene>
    <name evidence="1" type="ORF">I8U20_09135</name>
</gene>
<dbReference type="InterPro" id="IPR025833">
    <property type="entry name" value="GDYXXLXY"/>
</dbReference>
<dbReference type="Proteomes" id="UP000633619">
    <property type="component" value="Unassembled WGS sequence"/>
</dbReference>
<dbReference type="EMBL" id="JAECVW010000004">
    <property type="protein sequence ID" value="MBH8595495.1"/>
    <property type="molecule type" value="Genomic_DNA"/>
</dbReference>
<organism evidence="1 2">
    <name type="scientific">Thermoactinomyces intermedius</name>
    <dbReference type="NCBI Taxonomy" id="2024"/>
    <lineage>
        <taxon>Bacteria</taxon>
        <taxon>Bacillati</taxon>
        <taxon>Bacillota</taxon>
        <taxon>Bacilli</taxon>
        <taxon>Bacillales</taxon>
        <taxon>Thermoactinomycetaceae</taxon>
        <taxon>Thermoactinomyces</taxon>
    </lineage>
</organism>
<sequence length="183" mass="20722">MKNIPNRWFWIVLLIPVVSLVSMTVQPLLAFMSGEQVTLKTIPVDPKDLFYGDYVRLKLEIEEVDRSRFDPQLAQKAAHHLPDPGIPVYVSLKPKGNHYIVDRVSEKKPPGGLYLKGTLQKPVFPFRDGEKYRVDYHLDRYYVEEGSGEKWEALAQNGGVLVEVKVKNGYGVIVGIKESPGKS</sequence>
<dbReference type="AlphaFoldDB" id="A0A8I1AE86"/>
<keyword evidence="2" id="KW-1185">Reference proteome</keyword>
<reference evidence="1 2" key="1">
    <citation type="submission" date="2020-12" db="EMBL/GenBank/DDBJ databases">
        <title>WGS of Thermoactinomyces spp.</title>
        <authorList>
            <person name="Cheng K."/>
        </authorList>
    </citation>
    <scope>NUCLEOTIDE SEQUENCE [LARGE SCALE GENOMIC DNA]</scope>
    <source>
        <strain evidence="2">CICC 10671\DSM 43846</strain>
    </source>
</reference>
<name>A0A8I1AE86_THEIN</name>